<dbReference type="EMBL" id="CP113499">
    <property type="protein sequence ID" value="WFQ94934.1"/>
    <property type="molecule type" value="Genomic_DNA"/>
</dbReference>
<dbReference type="AlphaFoldDB" id="A0A654ILI3"/>
<dbReference type="EMBL" id="LR739237">
    <property type="protein sequence ID" value="VZR99653.1"/>
    <property type="molecule type" value="Genomic_DNA"/>
</dbReference>
<name>A0A654ILI3_9MOLU</name>
<dbReference type="Proteomes" id="UP001178743">
    <property type="component" value="Chromosome"/>
</dbReference>
<dbReference type="RefSeq" id="WP_278288005.1">
    <property type="nucleotide sequence ID" value="NZ_CP104008.1"/>
</dbReference>
<protein>
    <submittedName>
        <fullName evidence="2">Uncharacterized protein</fullName>
    </submittedName>
</protein>
<reference evidence="2" key="1">
    <citation type="submission" date="2019-11" db="EMBL/GenBank/DDBJ databases">
        <authorList>
            <person name="Falquet L."/>
            <person name="Falquet L."/>
        </authorList>
    </citation>
    <scope>NUCLEOTIDE SEQUENCE</scope>
    <source>
        <strain evidence="2">14/OD_0492</strain>
        <strain evidence="1">8756-13</strain>
    </source>
</reference>
<organism evidence="2">
    <name type="scientific">Mycoplasma feriruminatoris</name>
    <dbReference type="NCBI Taxonomy" id="1179777"/>
    <lineage>
        <taxon>Bacteria</taxon>
        <taxon>Bacillati</taxon>
        <taxon>Mycoplasmatota</taxon>
        <taxon>Mollicutes</taxon>
        <taxon>Mycoplasmataceae</taxon>
        <taxon>Mycoplasma</taxon>
    </lineage>
</organism>
<dbReference type="EMBL" id="LR739235">
    <property type="protein sequence ID" value="VZR97176.1"/>
    <property type="molecule type" value="Genomic_DNA"/>
</dbReference>
<evidence type="ECO:0000313" key="4">
    <source>
        <dbReference type="EMBL" id="WFQ94934.1"/>
    </source>
</evidence>
<dbReference type="EMBL" id="CP104008">
    <property type="protein sequence ID" value="WFQ92406.1"/>
    <property type="molecule type" value="Genomic_DNA"/>
</dbReference>
<dbReference type="GeneID" id="90598149"/>
<reference evidence="4" key="2">
    <citation type="submission" date="2022-11" db="EMBL/GenBank/DDBJ databases">
        <title>Comparative genomic analysis of Mycoplasma feriruminatoris and the Mycoplasma mycoides cluster.</title>
        <authorList>
            <person name="Baby V."/>
            <person name="Ambroset C."/>
            <person name="Gaurivaud P."/>
            <person name="Boury C."/>
            <person name="Guichoux E."/>
            <person name="Lartigue C."/>
            <person name="Tardy F."/>
            <person name="Sirand-Pugnet P."/>
        </authorList>
    </citation>
    <scope>NUCLEOTIDE SEQUENCE</scope>
    <source>
        <strain evidence="3">L14822</strain>
        <strain evidence="4">L15407</strain>
    </source>
</reference>
<accession>A0A654ILI3</accession>
<evidence type="ECO:0000313" key="3">
    <source>
        <dbReference type="EMBL" id="WFQ92406.1"/>
    </source>
</evidence>
<dbReference type="Proteomes" id="UP001178740">
    <property type="component" value="Chromosome"/>
</dbReference>
<sequence>MEFKEIVKNAVFHKVGTNANSYLKTFKDKYTKTNSFFTSPSNNTNNKIYVYDENEKIIDAFKSHSTYDQFCLTLCAFGYIENVNGTYRIIKKELTNKEIIDNMFLKSSNKDISILRQSRIITFLFNLNIINKNNHEDFELKGKRSSGVELKNLIAETSSWEKQICMDIDLIIYCLEKIKTYDFIKKENDYAK</sequence>
<evidence type="ECO:0000313" key="2">
    <source>
        <dbReference type="EMBL" id="VZR99653.1"/>
    </source>
</evidence>
<proteinExistence type="predicted"/>
<evidence type="ECO:0000313" key="1">
    <source>
        <dbReference type="EMBL" id="VZR97176.1"/>
    </source>
</evidence>
<gene>
    <name evidence="1" type="ORF">MF5295_00180</name>
    <name evidence="2" type="ORF">MF5582_00191</name>
    <name evidence="3" type="ORF">MFERI14822_00176</name>
    <name evidence="4" type="ORF">MFERI15407_00174</name>
</gene>